<protein>
    <submittedName>
        <fullName evidence="1">Uncharacterized protein</fullName>
    </submittedName>
</protein>
<organism evidence="1 2">
    <name type="scientific">Ascobolus immersus RN42</name>
    <dbReference type="NCBI Taxonomy" id="1160509"/>
    <lineage>
        <taxon>Eukaryota</taxon>
        <taxon>Fungi</taxon>
        <taxon>Dikarya</taxon>
        <taxon>Ascomycota</taxon>
        <taxon>Pezizomycotina</taxon>
        <taxon>Pezizomycetes</taxon>
        <taxon>Pezizales</taxon>
        <taxon>Ascobolaceae</taxon>
        <taxon>Ascobolus</taxon>
    </lineage>
</organism>
<reference evidence="1 2" key="1">
    <citation type="journal article" date="2018" name="Nat. Ecol. Evol.">
        <title>Pezizomycetes genomes reveal the molecular basis of ectomycorrhizal truffle lifestyle.</title>
        <authorList>
            <person name="Murat C."/>
            <person name="Payen T."/>
            <person name="Noel B."/>
            <person name="Kuo A."/>
            <person name="Morin E."/>
            <person name="Chen J."/>
            <person name="Kohler A."/>
            <person name="Krizsan K."/>
            <person name="Balestrini R."/>
            <person name="Da Silva C."/>
            <person name="Montanini B."/>
            <person name="Hainaut M."/>
            <person name="Levati E."/>
            <person name="Barry K.W."/>
            <person name="Belfiori B."/>
            <person name="Cichocki N."/>
            <person name="Clum A."/>
            <person name="Dockter R.B."/>
            <person name="Fauchery L."/>
            <person name="Guy J."/>
            <person name="Iotti M."/>
            <person name="Le Tacon F."/>
            <person name="Lindquist E.A."/>
            <person name="Lipzen A."/>
            <person name="Malagnac F."/>
            <person name="Mello A."/>
            <person name="Molinier V."/>
            <person name="Miyauchi S."/>
            <person name="Poulain J."/>
            <person name="Riccioni C."/>
            <person name="Rubini A."/>
            <person name="Sitrit Y."/>
            <person name="Splivallo R."/>
            <person name="Traeger S."/>
            <person name="Wang M."/>
            <person name="Zifcakova L."/>
            <person name="Wipf D."/>
            <person name="Zambonelli A."/>
            <person name="Paolocci F."/>
            <person name="Nowrousian M."/>
            <person name="Ottonello S."/>
            <person name="Baldrian P."/>
            <person name="Spatafora J.W."/>
            <person name="Henrissat B."/>
            <person name="Nagy L.G."/>
            <person name="Aury J.M."/>
            <person name="Wincker P."/>
            <person name="Grigoriev I.V."/>
            <person name="Bonfante P."/>
            <person name="Martin F.M."/>
        </authorList>
    </citation>
    <scope>NUCLEOTIDE SEQUENCE [LARGE SCALE GENOMIC DNA]</scope>
    <source>
        <strain evidence="1 2">RN42</strain>
    </source>
</reference>
<gene>
    <name evidence="1" type="ORF">BJ508DRAFT_311699</name>
</gene>
<dbReference type="Proteomes" id="UP000275078">
    <property type="component" value="Unassembled WGS sequence"/>
</dbReference>
<accession>A0A3N4HQ11</accession>
<name>A0A3N4HQ11_ASCIM</name>
<evidence type="ECO:0000313" key="2">
    <source>
        <dbReference type="Proteomes" id="UP000275078"/>
    </source>
</evidence>
<sequence>MSSTTSPIPKALSSATGSDDACQCLPPAYDYHIPGNVRFDSYGQQSKVSTSPEVRKFGMLQRISSKASVVLRKMASRFDRASARQNGQESVLWKEHRGPWETAEVNFTPAKPDIEPARLSATSAQACLWTAVWFSLRILETRDDGDIYNRTRRYNGPDAPPDDDHEIGYARGIVTAVMIKARTTMRAARTASEAAEAAAVHACMEHVTGTERYEDAVTAAARCQEVVNCITTLRQLLAEMELAVDELKELSAIAEPE</sequence>
<dbReference type="EMBL" id="ML119757">
    <property type="protein sequence ID" value="RPA75799.1"/>
    <property type="molecule type" value="Genomic_DNA"/>
</dbReference>
<keyword evidence="2" id="KW-1185">Reference proteome</keyword>
<evidence type="ECO:0000313" key="1">
    <source>
        <dbReference type="EMBL" id="RPA75799.1"/>
    </source>
</evidence>
<dbReference type="AlphaFoldDB" id="A0A3N4HQ11"/>
<proteinExistence type="predicted"/>